<dbReference type="AlphaFoldDB" id="A0A1X0NRZ7"/>
<name>A0A1X0NRZ7_9TRYP</name>
<evidence type="ECO:0000256" key="3">
    <source>
        <dbReference type="ARBA" id="ARBA00022927"/>
    </source>
</evidence>
<dbReference type="STRING" id="67003.A0A1X0NRZ7"/>
<dbReference type="GO" id="GO:0006886">
    <property type="term" value="P:intracellular protein transport"/>
    <property type="evidence" value="ECO:0007669"/>
    <property type="project" value="InterPro"/>
</dbReference>
<keyword evidence="2" id="KW-0813">Transport</keyword>
<dbReference type="OrthoDB" id="9984275at2759"/>
<dbReference type="GO" id="GO:0031201">
    <property type="term" value="C:SNARE complex"/>
    <property type="evidence" value="ECO:0007669"/>
    <property type="project" value="TreeGrafter"/>
</dbReference>
<dbReference type="PRINTS" id="PR00448">
    <property type="entry name" value="NSFATTACHMNT"/>
</dbReference>
<evidence type="ECO:0000256" key="2">
    <source>
        <dbReference type="ARBA" id="ARBA00022448"/>
    </source>
</evidence>
<comment type="caution">
    <text evidence="4">The sequence shown here is derived from an EMBL/GenBank/DDBJ whole genome shotgun (WGS) entry which is preliminary data.</text>
</comment>
<dbReference type="Pfam" id="PF14938">
    <property type="entry name" value="SNAP"/>
    <property type="match status" value="1"/>
</dbReference>
<dbReference type="Proteomes" id="UP000192257">
    <property type="component" value="Unassembled WGS sequence"/>
</dbReference>
<organism evidence="4 5">
    <name type="scientific">Trypanosoma theileri</name>
    <dbReference type="NCBI Taxonomy" id="67003"/>
    <lineage>
        <taxon>Eukaryota</taxon>
        <taxon>Discoba</taxon>
        <taxon>Euglenozoa</taxon>
        <taxon>Kinetoplastea</taxon>
        <taxon>Metakinetoplastina</taxon>
        <taxon>Trypanosomatida</taxon>
        <taxon>Trypanosomatidae</taxon>
        <taxon>Trypanosoma</taxon>
    </lineage>
</organism>
<dbReference type="PANTHER" id="PTHR13768">
    <property type="entry name" value="SOLUBLE NSF ATTACHMENT PROTEIN SNAP"/>
    <property type="match status" value="1"/>
</dbReference>
<proteinExistence type="inferred from homology"/>
<dbReference type="GeneID" id="39986997"/>
<dbReference type="GO" id="GO:0005483">
    <property type="term" value="F:soluble NSF attachment protein activity"/>
    <property type="evidence" value="ECO:0007669"/>
    <property type="project" value="TreeGrafter"/>
</dbReference>
<reference evidence="4 5" key="1">
    <citation type="submission" date="2017-03" db="EMBL/GenBank/DDBJ databases">
        <title>An alternative strategy for trypanosome survival in the mammalian bloodstream revealed through genome and transcriptome analysis of the ubiquitous bovine parasite Trypanosoma (Megatrypanum) theileri.</title>
        <authorList>
            <person name="Kelly S."/>
            <person name="Ivens A."/>
            <person name="Mott A."/>
            <person name="O'Neill E."/>
            <person name="Emms D."/>
            <person name="Macleod O."/>
            <person name="Voorheis P."/>
            <person name="Matthews J."/>
            <person name="Matthews K."/>
            <person name="Carrington M."/>
        </authorList>
    </citation>
    <scope>NUCLEOTIDE SEQUENCE [LARGE SCALE GENOMIC DNA]</scope>
    <source>
        <strain evidence="4">Edinburgh</strain>
    </source>
</reference>
<dbReference type="InterPro" id="IPR000744">
    <property type="entry name" value="NSF_attach"/>
</dbReference>
<comment type="similarity">
    <text evidence="1">Belongs to the SNAP family.</text>
</comment>
<dbReference type="PANTHER" id="PTHR13768:SF41">
    <property type="entry name" value="SOLUBLE N-ETHYLMALEIMIDE SENSITIVE FACTOR (NSF) ATTACHMENT PROTEIN"/>
    <property type="match status" value="1"/>
</dbReference>
<dbReference type="EMBL" id="NBCO01000022">
    <property type="protein sequence ID" value="ORC87371.1"/>
    <property type="molecule type" value="Genomic_DNA"/>
</dbReference>
<keyword evidence="3" id="KW-0653">Protein transport</keyword>
<evidence type="ECO:0000313" key="4">
    <source>
        <dbReference type="EMBL" id="ORC87371.1"/>
    </source>
</evidence>
<evidence type="ECO:0000313" key="5">
    <source>
        <dbReference type="Proteomes" id="UP000192257"/>
    </source>
</evidence>
<dbReference type="Gene3D" id="1.25.40.10">
    <property type="entry name" value="Tetratricopeptide repeat domain"/>
    <property type="match status" value="1"/>
</dbReference>
<dbReference type="RefSeq" id="XP_028881437.1">
    <property type="nucleotide sequence ID" value="XM_029027217.1"/>
</dbReference>
<keyword evidence="5" id="KW-1185">Reference proteome</keyword>
<sequence length="291" mass="33278">MASKGDQLMEEGEKSLKKFSLFSFGDDKSEKAREKFIQAATQFKATSDFAKAANAYKRAADMSEKSKNEMDMISDLEEAGRCYVKAKDTATAVRMYSRVVDYYDKNQQPFRAGKVCVSLSEITPVPEAMKWLEKASKYYESQGSKVTASEVTLKMADIKARSGDYKGAREIYEQLARAALDDRVSRGGARKLFFTALLAQLASIKSESIMEDLEVLRDRFEEYQDLDTQFNELTREHMLVKAVIEAIEDENVEDMEKAVMEYDNICPLDELRENMLLRAKTELRRRVESIR</sequence>
<dbReference type="InterPro" id="IPR011990">
    <property type="entry name" value="TPR-like_helical_dom_sf"/>
</dbReference>
<gene>
    <name evidence="4" type="ORF">TM35_000221700</name>
</gene>
<dbReference type="GO" id="GO:0019905">
    <property type="term" value="F:syntaxin binding"/>
    <property type="evidence" value="ECO:0007669"/>
    <property type="project" value="TreeGrafter"/>
</dbReference>
<dbReference type="GO" id="GO:0005774">
    <property type="term" value="C:vacuolar membrane"/>
    <property type="evidence" value="ECO:0007669"/>
    <property type="project" value="TreeGrafter"/>
</dbReference>
<dbReference type="VEuPathDB" id="TriTrypDB:TM35_000221700"/>
<protein>
    <submittedName>
        <fullName evidence="4">Putative SNAP protein</fullName>
    </submittedName>
</protein>
<accession>A0A1X0NRZ7</accession>
<dbReference type="GO" id="GO:0035494">
    <property type="term" value="P:SNARE complex disassembly"/>
    <property type="evidence" value="ECO:0007669"/>
    <property type="project" value="TreeGrafter"/>
</dbReference>
<evidence type="ECO:0000256" key="1">
    <source>
        <dbReference type="ARBA" id="ARBA00010050"/>
    </source>
</evidence>
<dbReference type="SUPFAM" id="SSF48452">
    <property type="entry name" value="TPR-like"/>
    <property type="match status" value="1"/>
</dbReference>